<evidence type="ECO:0000256" key="1">
    <source>
        <dbReference type="SAM" id="MobiDB-lite"/>
    </source>
</evidence>
<evidence type="ECO:0000313" key="3">
    <source>
        <dbReference type="EMBL" id="QEG41051.1"/>
    </source>
</evidence>
<dbReference type="EMBL" id="CP042914">
    <property type="protein sequence ID" value="QEG41051.1"/>
    <property type="molecule type" value="Genomic_DNA"/>
</dbReference>
<feature type="transmembrane region" description="Helical" evidence="2">
    <location>
        <begin position="252"/>
        <end position="271"/>
    </location>
</feature>
<feature type="transmembrane region" description="Helical" evidence="2">
    <location>
        <begin position="422"/>
        <end position="441"/>
    </location>
</feature>
<dbReference type="InterPro" id="IPR025291">
    <property type="entry name" value="DUF4153"/>
</dbReference>
<feature type="transmembrane region" description="Helical" evidence="2">
    <location>
        <begin position="453"/>
        <end position="472"/>
    </location>
</feature>
<proteinExistence type="predicted"/>
<reference evidence="3 4" key="1">
    <citation type="submission" date="2019-08" db="EMBL/GenBank/DDBJ databases">
        <title>Deep-cultivation of Planctomycetes and their phenomic and genomic characterization uncovers novel biology.</title>
        <authorList>
            <person name="Wiegand S."/>
            <person name="Jogler M."/>
            <person name="Boedeker C."/>
            <person name="Pinto D."/>
            <person name="Vollmers J."/>
            <person name="Rivas-Marin E."/>
            <person name="Kohn T."/>
            <person name="Peeters S.H."/>
            <person name="Heuer A."/>
            <person name="Rast P."/>
            <person name="Oberbeckmann S."/>
            <person name="Bunk B."/>
            <person name="Jeske O."/>
            <person name="Meyerdierks A."/>
            <person name="Storesund J.E."/>
            <person name="Kallscheuer N."/>
            <person name="Luecker S."/>
            <person name="Lage O.M."/>
            <person name="Pohl T."/>
            <person name="Merkel B.J."/>
            <person name="Hornburger P."/>
            <person name="Mueller R.-W."/>
            <person name="Bruemmer F."/>
            <person name="Labrenz M."/>
            <person name="Spormann A.M."/>
            <person name="Op den Camp H."/>
            <person name="Overmann J."/>
            <person name="Amann R."/>
            <person name="Jetten M.S.M."/>
            <person name="Mascher T."/>
            <person name="Medema M.H."/>
            <person name="Devos D.P."/>
            <person name="Kaster A.-K."/>
            <person name="Ovreas L."/>
            <person name="Rohde M."/>
            <person name="Galperin M.Y."/>
            <person name="Jogler C."/>
        </authorList>
    </citation>
    <scope>NUCLEOTIDE SEQUENCE [LARGE SCALE GENOMIC DNA]</scope>
    <source>
        <strain evidence="3 4">UC8</strain>
    </source>
</reference>
<evidence type="ECO:0000256" key="2">
    <source>
        <dbReference type="SAM" id="Phobius"/>
    </source>
</evidence>
<feature type="transmembrane region" description="Helical" evidence="2">
    <location>
        <begin position="206"/>
        <end position="226"/>
    </location>
</feature>
<protein>
    <submittedName>
        <fullName evidence="3">Uncharacterized protein</fullName>
    </submittedName>
</protein>
<feature type="transmembrane region" description="Helical" evidence="2">
    <location>
        <begin position="315"/>
        <end position="335"/>
    </location>
</feature>
<dbReference type="KEGG" id="rul:UC8_30690"/>
<feature type="transmembrane region" description="Helical" evidence="2">
    <location>
        <begin position="123"/>
        <end position="140"/>
    </location>
</feature>
<organism evidence="3 4">
    <name type="scientific">Roseimaritima ulvae</name>
    <dbReference type="NCBI Taxonomy" id="980254"/>
    <lineage>
        <taxon>Bacteria</taxon>
        <taxon>Pseudomonadati</taxon>
        <taxon>Planctomycetota</taxon>
        <taxon>Planctomycetia</taxon>
        <taxon>Pirellulales</taxon>
        <taxon>Pirellulaceae</taxon>
        <taxon>Roseimaritima</taxon>
    </lineage>
</organism>
<gene>
    <name evidence="3" type="ORF">UC8_30690</name>
</gene>
<feature type="region of interest" description="Disordered" evidence="1">
    <location>
        <begin position="12"/>
        <end position="62"/>
    </location>
</feature>
<feature type="transmembrane region" description="Helical" evidence="2">
    <location>
        <begin position="347"/>
        <end position="370"/>
    </location>
</feature>
<keyword evidence="2" id="KW-1133">Transmembrane helix</keyword>
<feature type="transmembrane region" description="Helical" evidence="2">
    <location>
        <begin position="146"/>
        <end position="167"/>
    </location>
</feature>
<evidence type="ECO:0000313" key="4">
    <source>
        <dbReference type="Proteomes" id="UP000325286"/>
    </source>
</evidence>
<keyword evidence="2" id="KW-0812">Transmembrane</keyword>
<keyword evidence="2" id="KW-0472">Membrane</keyword>
<accession>A0A5B9R3V2</accession>
<dbReference type="Proteomes" id="UP000325286">
    <property type="component" value="Chromosome"/>
</dbReference>
<dbReference type="Pfam" id="PF13687">
    <property type="entry name" value="DUF4153"/>
    <property type="match status" value="1"/>
</dbReference>
<sequence length="590" mass="66561">MVVDPLMCAVTGSEPQPARCEMPEPLPHSQAEPPTDSRTPGGVSATPPTGAPGSKGPGTVEVARPLWDESPTGWREWLAVVLLVGLCDLTIYRGQGYAGYSLLFAAVPWLLVAGGWRPHFRTATWVTGSLLLLVALRLLWSGSSLAVLVGFALVPAFAMALGNRLPYVPEWCRFTARMWVAPFDRLARYHHQSLQKRASDRRPSRWMEVTLPLAALLAFGAIFVFANPSLVRYVTDTAEKIGLELQRWFDHFSMLEVLFWAVTAWLGLALVRPRFLRRLPAVDAESVVDAKVVELQPGETAAGESRLFRPYRNTLLTVVGLFAVYLVFELTTLWFREFPEGFYYAGYAHQGAAWLTIALALATATLSLIFRAEILRDPRRPVLTRLAWIWSIQNFLLALSVFNRMHIYVDFNGMTRMRTIGLFGISTVVVGFVLVLIKISRGKSFLWLVRSQLWALSFAVILYALLPVDMLVHRYNVRRVMNGDVAAAVQISVHPIDDEGYLVLWPLLNCRDPLIENGIRGMLAEKSLTVGRSQSRRRRARRGWTTYQMSEQRLGQQLEANRAELAPLLSDETARTEAIRKFHDYVYQWY</sequence>
<feature type="transmembrane region" description="Helical" evidence="2">
    <location>
        <begin position="98"/>
        <end position="116"/>
    </location>
</feature>
<keyword evidence="4" id="KW-1185">Reference proteome</keyword>
<feature type="transmembrane region" description="Helical" evidence="2">
    <location>
        <begin position="382"/>
        <end position="402"/>
    </location>
</feature>
<name>A0A5B9R3V2_9BACT</name>
<dbReference type="AlphaFoldDB" id="A0A5B9R3V2"/>